<dbReference type="AlphaFoldDB" id="A0A926VM80"/>
<sequence>MSKARGFHARFSVKGNKALAKRLLEQAKFKYPGKSDRWYVEKILYDLERDGAGGRGRATTYRMSGREVRERIFLFSAIASAMNMVLYTVTGWFRGRG</sequence>
<keyword evidence="1" id="KW-0472">Membrane</keyword>
<feature type="transmembrane region" description="Helical" evidence="1">
    <location>
        <begin position="72"/>
        <end position="93"/>
    </location>
</feature>
<gene>
    <name evidence="2" type="ORF">H6G03_35235</name>
</gene>
<dbReference type="RefSeq" id="WP_190475392.1">
    <property type="nucleotide sequence ID" value="NZ_JACJPW010000181.1"/>
</dbReference>
<proteinExistence type="predicted"/>
<comment type="caution">
    <text evidence="2">The sequence shown here is derived from an EMBL/GenBank/DDBJ whole genome shotgun (WGS) entry which is preliminary data.</text>
</comment>
<keyword evidence="1" id="KW-0812">Transmembrane</keyword>
<dbReference type="EMBL" id="JACJPW010000181">
    <property type="protein sequence ID" value="MBD2186253.1"/>
    <property type="molecule type" value="Genomic_DNA"/>
</dbReference>
<accession>A0A926VM80</accession>
<name>A0A926VM80_9CYAN</name>
<reference evidence="2" key="1">
    <citation type="journal article" date="2015" name="ISME J.">
        <title>Draft Genome Sequence of Streptomyces incarnatus NRRL8089, which Produces the Nucleoside Antibiotic Sinefungin.</title>
        <authorList>
            <person name="Oshima K."/>
            <person name="Hattori M."/>
            <person name="Shimizu H."/>
            <person name="Fukuda K."/>
            <person name="Nemoto M."/>
            <person name="Inagaki K."/>
            <person name="Tamura T."/>
        </authorList>
    </citation>
    <scope>NUCLEOTIDE SEQUENCE</scope>
    <source>
        <strain evidence="2">FACHB-1375</strain>
    </source>
</reference>
<dbReference type="Proteomes" id="UP000641646">
    <property type="component" value="Unassembled WGS sequence"/>
</dbReference>
<evidence type="ECO:0000256" key="1">
    <source>
        <dbReference type="SAM" id="Phobius"/>
    </source>
</evidence>
<evidence type="ECO:0000313" key="3">
    <source>
        <dbReference type="Proteomes" id="UP000641646"/>
    </source>
</evidence>
<keyword evidence="3" id="KW-1185">Reference proteome</keyword>
<evidence type="ECO:0000313" key="2">
    <source>
        <dbReference type="EMBL" id="MBD2186253.1"/>
    </source>
</evidence>
<reference evidence="2" key="2">
    <citation type="submission" date="2020-08" db="EMBL/GenBank/DDBJ databases">
        <authorList>
            <person name="Chen M."/>
            <person name="Teng W."/>
            <person name="Zhao L."/>
            <person name="Hu C."/>
            <person name="Zhou Y."/>
            <person name="Han B."/>
            <person name="Song L."/>
            <person name="Shu W."/>
        </authorList>
    </citation>
    <scope>NUCLEOTIDE SEQUENCE</scope>
    <source>
        <strain evidence="2">FACHB-1375</strain>
    </source>
</reference>
<keyword evidence="1" id="KW-1133">Transmembrane helix</keyword>
<organism evidence="2 3">
    <name type="scientific">Aerosakkonema funiforme FACHB-1375</name>
    <dbReference type="NCBI Taxonomy" id="2949571"/>
    <lineage>
        <taxon>Bacteria</taxon>
        <taxon>Bacillati</taxon>
        <taxon>Cyanobacteriota</taxon>
        <taxon>Cyanophyceae</taxon>
        <taxon>Oscillatoriophycideae</taxon>
        <taxon>Aerosakkonematales</taxon>
        <taxon>Aerosakkonemataceae</taxon>
        <taxon>Aerosakkonema</taxon>
    </lineage>
</organism>
<protein>
    <submittedName>
        <fullName evidence="2">Uncharacterized protein</fullName>
    </submittedName>
</protein>